<dbReference type="Proteomes" id="UP000830671">
    <property type="component" value="Chromosome 9"/>
</dbReference>
<dbReference type="RefSeq" id="XP_049152062.1">
    <property type="nucleotide sequence ID" value="XM_049294915.1"/>
</dbReference>
<proteinExistence type="predicted"/>
<dbReference type="AlphaFoldDB" id="A0A9Q8T9F8"/>
<reference evidence="1" key="1">
    <citation type="journal article" date="2021" name="Mol. Plant Microbe Interact.">
        <title>Complete Genome Sequence of the Plant-Pathogenic Fungus Colletotrichum lupini.</title>
        <authorList>
            <person name="Baroncelli R."/>
            <person name="Pensec F."/>
            <person name="Da Lio D."/>
            <person name="Boufleur T."/>
            <person name="Vicente I."/>
            <person name="Sarrocco S."/>
            <person name="Picot A."/>
            <person name="Baraldi E."/>
            <person name="Sukno S."/>
            <person name="Thon M."/>
            <person name="Le Floch G."/>
        </authorList>
    </citation>
    <scope>NUCLEOTIDE SEQUENCE</scope>
    <source>
        <strain evidence="1">IMI 504893</strain>
    </source>
</reference>
<protein>
    <submittedName>
        <fullName evidence="1">Uncharacterized protein</fullName>
    </submittedName>
</protein>
<accession>A0A9Q8T9F8</accession>
<sequence length="97" mass="10502">MRRAMCLSPEPLQNLADLSGSASFHSCRFIYATICRHVSPAVCVSLDFTAITACAPLPSCGHRMSGSSASLRFPDASKLIHQATPFCLVKPRVRHAE</sequence>
<dbReference type="KEGG" id="clup:CLUP02_15991"/>
<evidence type="ECO:0000313" key="2">
    <source>
        <dbReference type="Proteomes" id="UP000830671"/>
    </source>
</evidence>
<gene>
    <name evidence="1" type="ORF">CLUP02_15991</name>
</gene>
<dbReference type="GeneID" id="73349925"/>
<name>A0A9Q8T9F8_9PEZI</name>
<organism evidence="1 2">
    <name type="scientific">Colletotrichum lupini</name>
    <dbReference type="NCBI Taxonomy" id="145971"/>
    <lineage>
        <taxon>Eukaryota</taxon>
        <taxon>Fungi</taxon>
        <taxon>Dikarya</taxon>
        <taxon>Ascomycota</taxon>
        <taxon>Pezizomycotina</taxon>
        <taxon>Sordariomycetes</taxon>
        <taxon>Hypocreomycetidae</taxon>
        <taxon>Glomerellales</taxon>
        <taxon>Glomerellaceae</taxon>
        <taxon>Colletotrichum</taxon>
        <taxon>Colletotrichum acutatum species complex</taxon>
    </lineage>
</organism>
<keyword evidence="2" id="KW-1185">Reference proteome</keyword>
<dbReference type="EMBL" id="CP019481">
    <property type="protein sequence ID" value="UQC90461.1"/>
    <property type="molecule type" value="Genomic_DNA"/>
</dbReference>
<evidence type="ECO:0000313" key="1">
    <source>
        <dbReference type="EMBL" id="UQC90461.1"/>
    </source>
</evidence>